<keyword evidence="3" id="KW-1185">Reference proteome</keyword>
<feature type="region of interest" description="Disordered" evidence="1">
    <location>
        <begin position="94"/>
        <end position="116"/>
    </location>
</feature>
<evidence type="ECO:0000256" key="1">
    <source>
        <dbReference type="SAM" id="MobiDB-lite"/>
    </source>
</evidence>
<dbReference type="OrthoDB" id="411211at2759"/>
<comment type="caution">
    <text evidence="2">The sequence shown here is derived from an EMBL/GenBank/DDBJ whole genome shotgun (WGS) entry which is preliminary data.</text>
</comment>
<organism evidence="2 3">
    <name type="scientific">Thelohanellus kitauei</name>
    <name type="common">Myxosporean</name>
    <dbReference type="NCBI Taxonomy" id="669202"/>
    <lineage>
        <taxon>Eukaryota</taxon>
        <taxon>Metazoa</taxon>
        <taxon>Cnidaria</taxon>
        <taxon>Myxozoa</taxon>
        <taxon>Myxosporea</taxon>
        <taxon>Bivalvulida</taxon>
        <taxon>Platysporina</taxon>
        <taxon>Myxobolidae</taxon>
        <taxon>Thelohanellus</taxon>
    </lineage>
</organism>
<reference evidence="2 3" key="1">
    <citation type="journal article" date="2014" name="Genome Biol. Evol.">
        <title>The genome of the myxosporean Thelohanellus kitauei shows adaptations to nutrient acquisition within its fish host.</title>
        <authorList>
            <person name="Yang Y."/>
            <person name="Xiong J."/>
            <person name="Zhou Z."/>
            <person name="Huo F."/>
            <person name="Miao W."/>
            <person name="Ran C."/>
            <person name="Liu Y."/>
            <person name="Zhang J."/>
            <person name="Feng J."/>
            <person name="Wang M."/>
            <person name="Wang M."/>
            <person name="Wang L."/>
            <person name="Yao B."/>
        </authorList>
    </citation>
    <scope>NUCLEOTIDE SEQUENCE [LARGE SCALE GENOMIC DNA]</scope>
    <source>
        <strain evidence="2">Wuqing</strain>
    </source>
</reference>
<dbReference type="EMBL" id="JWZT01003468">
    <property type="protein sequence ID" value="KII66724.1"/>
    <property type="molecule type" value="Genomic_DNA"/>
</dbReference>
<dbReference type="Proteomes" id="UP000031668">
    <property type="component" value="Unassembled WGS sequence"/>
</dbReference>
<protein>
    <submittedName>
        <fullName evidence="2">Uncharacterized protein</fullName>
    </submittedName>
</protein>
<dbReference type="AlphaFoldDB" id="A0A0C2IMU1"/>
<accession>A0A0C2IMU1</accession>
<gene>
    <name evidence="2" type="ORF">RF11_00388</name>
</gene>
<name>A0A0C2IMU1_THEKT</name>
<sequence length="116" mass="13817">MVLHFHKASIQEILLSHMDANIFAFDTLSVFGPHDKYHHFETKINYRRKFHLKFYLPKINRFNGFYYNDKYVTLIDGKSIRFICIDSTHIYEPETSMPSDSNSHALRQIDSTQQFP</sequence>
<proteinExistence type="predicted"/>
<feature type="compositionally biased region" description="Polar residues" evidence="1">
    <location>
        <begin position="96"/>
        <end position="116"/>
    </location>
</feature>
<evidence type="ECO:0000313" key="3">
    <source>
        <dbReference type="Proteomes" id="UP000031668"/>
    </source>
</evidence>
<evidence type="ECO:0000313" key="2">
    <source>
        <dbReference type="EMBL" id="KII66724.1"/>
    </source>
</evidence>